<dbReference type="SMART" id="SM00992">
    <property type="entry name" value="YccV-like"/>
    <property type="match status" value="1"/>
</dbReference>
<dbReference type="InterPro" id="IPR011722">
    <property type="entry name" value="Hemimethylated_DNA-bd_dom"/>
</dbReference>
<feature type="region of interest" description="Disordered" evidence="1">
    <location>
        <begin position="111"/>
        <end position="173"/>
    </location>
</feature>
<proteinExistence type="predicted"/>
<evidence type="ECO:0000259" key="2">
    <source>
        <dbReference type="SMART" id="SM00992"/>
    </source>
</evidence>
<feature type="compositionally biased region" description="Low complexity" evidence="1">
    <location>
        <begin position="151"/>
        <end position="162"/>
    </location>
</feature>
<dbReference type="SUPFAM" id="SSF141255">
    <property type="entry name" value="YccV-like"/>
    <property type="match status" value="1"/>
</dbReference>
<name>A0A7S3LX43_9EUKA</name>
<dbReference type="GO" id="GO:0003677">
    <property type="term" value="F:DNA binding"/>
    <property type="evidence" value="ECO:0007669"/>
    <property type="project" value="InterPro"/>
</dbReference>
<protein>
    <recommendedName>
        <fullName evidence="2">Hemimethylated DNA-binding domain-containing protein</fullName>
    </recommendedName>
</protein>
<evidence type="ECO:0000256" key="1">
    <source>
        <dbReference type="SAM" id="MobiDB-lite"/>
    </source>
</evidence>
<organism evidence="3">
    <name type="scientific">Palpitomonas bilix</name>
    <dbReference type="NCBI Taxonomy" id="652834"/>
    <lineage>
        <taxon>Eukaryota</taxon>
        <taxon>Eukaryota incertae sedis</taxon>
    </lineage>
</organism>
<gene>
    <name evidence="3" type="ORF">PBIL07802_LOCUS31670</name>
</gene>
<dbReference type="EMBL" id="HBIB01048143">
    <property type="protein sequence ID" value="CAE0269317.1"/>
    <property type="molecule type" value="Transcribed_RNA"/>
</dbReference>
<dbReference type="Pfam" id="PF08755">
    <property type="entry name" value="YccV-like"/>
    <property type="match status" value="1"/>
</dbReference>
<feature type="domain" description="Hemimethylated DNA-binding" evidence="2">
    <location>
        <begin position="208"/>
        <end position="314"/>
    </location>
</feature>
<dbReference type="AlphaFoldDB" id="A0A7S3LX43"/>
<sequence length="327" mass="36952">MHGAALRSLYRAFLREAGDFLGVYEKSGRKSLYELVRIAEKANATEWTGLQMDTSLAFRTNLALADLADSEEGLRWHLRQYFDSPFRDVEVYLRKPAAVIDGFAFGAGERQAERKEGAGEKGMRGWEEEVDEKKGRGRGTEWGDGAHTRSRLALASSSSAWGERGEGGEEGETGEVENAMGVLRALPANTTLYQALLTSLQPKQRPVSLLFDVGDVLVDEKDRWVGVVFGWDVECRMPQPWRNRNNVSPEKAALPFYHLLCGDGVERYASQLTHVLVKPREPPLEKAPEFRLLRRTLSSFFVYFDASLCKYVPNEHLRRKYPPPLVR</sequence>
<evidence type="ECO:0000313" key="3">
    <source>
        <dbReference type="EMBL" id="CAE0269317.1"/>
    </source>
</evidence>
<dbReference type="Gene3D" id="2.30.30.390">
    <property type="entry name" value="Hemimethylated DNA-binding domain"/>
    <property type="match status" value="1"/>
</dbReference>
<feature type="compositionally biased region" description="Basic and acidic residues" evidence="1">
    <location>
        <begin position="111"/>
        <end position="147"/>
    </location>
</feature>
<dbReference type="InterPro" id="IPR036623">
    <property type="entry name" value="Hemimethylated_DNA-bd_sf"/>
</dbReference>
<reference evidence="3" key="1">
    <citation type="submission" date="2021-01" db="EMBL/GenBank/DDBJ databases">
        <authorList>
            <person name="Corre E."/>
            <person name="Pelletier E."/>
            <person name="Niang G."/>
            <person name="Scheremetjew M."/>
            <person name="Finn R."/>
            <person name="Kale V."/>
            <person name="Holt S."/>
            <person name="Cochrane G."/>
            <person name="Meng A."/>
            <person name="Brown T."/>
            <person name="Cohen L."/>
        </authorList>
    </citation>
    <scope>NUCLEOTIDE SEQUENCE</scope>
    <source>
        <strain evidence="3">NIES-2562</strain>
    </source>
</reference>
<accession>A0A7S3LX43</accession>